<evidence type="ECO:0000313" key="3">
    <source>
        <dbReference type="Proteomes" id="UP000268007"/>
    </source>
</evidence>
<keyword evidence="1" id="KW-1133">Transmembrane helix</keyword>
<evidence type="ECO:0000256" key="1">
    <source>
        <dbReference type="SAM" id="Phobius"/>
    </source>
</evidence>
<name>A0A495J419_9SPHI</name>
<dbReference type="Pfam" id="PF12412">
    <property type="entry name" value="DUF3667"/>
    <property type="match status" value="1"/>
</dbReference>
<comment type="caution">
    <text evidence="2">The sequence shown here is derived from an EMBL/GenBank/DDBJ whole genome shotgun (WGS) entry which is preliminary data.</text>
</comment>
<keyword evidence="3" id="KW-1185">Reference proteome</keyword>
<keyword evidence="1" id="KW-0812">Transmembrane</keyword>
<feature type="transmembrane region" description="Helical" evidence="1">
    <location>
        <begin position="248"/>
        <end position="264"/>
    </location>
</feature>
<keyword evidence="1" id="KW-0472">Membrane</keyword>
<organism evidence="2 3">
    <name type="scientific">Mucilaginibacter gracilis</name>
    <dbReference type="NCBI Taxonomy" id="423350"/>
    <lineage>
        <taxon>Bacteria</taxon>
        <taxon>Pseudomonadati</taxon>
        <taxon>Bacteroidota</taxon>
        <taxon>Sphingobacteriia</taxon>
        <taxon>Sphingobacteriales</taxon>
        <taxon>Sphingobacteriaceae</taxon>
        <taxon>Mucilaginibacter</taxon>
    </lineage>
</organism>
<dbReference type="InterPro" id="IPR022134">
    <property type="entry name" value="DUF3667"/>
</dbReference>
<proteinExistence type="predicted"/>
<accession>A0A495J419</accession>
<feature type="transmembrane region" description="Helical" evidence="1">
    <location>
        <begin position="81"/>
        <end position="102"/>
    </location>
</feature>
<feature type="transmembrane region" description="Helical" evidence="1">
    <location>
        <begin position="308"/>
        <end position="326"/>
    </location>
</feature>
<feature type="transmembrane region" description="Helical" evidence="1">
    <location>
        <begin position="271"/>
        <end position="288"/>
    </location>
</feature>
<feature type="transmembrane region" description="Helical" evidence="1">
    <location>
        <begin position="338"/>
        <end position="363"/>
    </location>
</feature>
<dbReference type="AlphaFoldDB" id="A0A495J419"/>
<evidence type="ECO:0000313" key="2">
    <source>
        <dbReference type="EMBL" id="RKR83128.1"/>
    </source>
</evidence>
<dbReference type="Proteomes" id="UP000268007">
    <property type="component" value="Unassembled WGS sequence"/>
</dbReference>
<gene>
    <name evidence="2" type="ORF">BDD43_3330</name>
</gene>
<sequence length="364" mass="42378">MKKHYRHDNDCLNCGTELQGHFCHVCGQENLHVKEPFWHFLSHSISHYFHFDEKFFATLKPLLTQPGFLTQQYLEGRRTRFLHPVSMYIFVSIVYFIVIPTLHPKETEVLKTPAENSAPIVSAKGDSVKTVQTSKTVVKKPVNKAVKDTTDDDDDAGSAITKNVMSQPLVKKAMALDSLNKLYKQNPTSGLKKQIDSISATTTSTDEDIEAIAKTTKHTGFVRWLLNIGKAIRSPEFKKEFEHYQPKLYFVLMPLFAFFLMLNFRKNHRYYVEHIVFTIHFFTAFFIFETIVEPINHFVFHNSEIIELLRVAVVLWYSYRALRVFYERRRWVTIRKMITLGIFLAIAFSISYTIIGSIVYMLIE</sequence>
<dbReference type="EMBL" id="RBKU01000001">
    <property type="protein sequence ID" value="RKR83128.1"/>
    <property type="molecule type" value="Genomic_DNA"/>
</dbReference>
<dbReference type="RefSeq" id="WP_121198657.1">
    <property type="nucleotide sequence ID" value="NZ_RBKU01000001.1"/>
</dbReference>
<dbReference type="OrthoDB" id="675873at2"/>
<protein>
    <submittedName>
        <fullName evidence="2">Uncharacterized protein DUF3667</fullName>
    </submittedName>
</protein>
<reference evidence="2 3" key="1">
    <citation type="submission" date="2018-10" db="EMBL/GenBank/DDBJ databases">
        <title>Genomic Encyclopedia of Archaeal and Bacterial Type Strains, Phase II (KMG-II): from individual species to whole genera.</title>
        <authorList>
            <person name="Goeker M."/>
        </authorList>
    </citation>
    <scope>NUCLEOTIDE SEQUENCE [LARGE SCALE GENOMIC DNA]</scope>
    <source>
        <strain evidence="2 3">DSM 18602</strain>
    </source>
</reference>